<dbReference type="PROSITE" id="PS51257">
    <property type="entry name" value="PROKAR_LIPOPROTEIN"/>
    <property type="match status" value="1"/>
</dbReference>
<keyword evidence="2 6" id="KW-0472">Membrane</keyword>
<dbReference type="KEGG" id="ntg:NSCAC_1517"/>
<evidence type="ECO:0000256" key="4">
    <source>
        <dbReference type="ARBA" id="ARBA00023237"/>
    </source>
</evidence>
<accession>A0A7G1QBB0</accession>
<dbReference type="GO" id="GO:0009279">
    <property type="term" value="C:cell outer membrane"/>
    <property type="evidence" value="ECO:0007669"/>
    <property type="project" value="UniProtKB-SubCell"/>
</dbReference>
<keyword evidence="4 6" id="KW-0998">Cell outer membrane</keyword>
<comment type="subunit">
    <text evidence="6">Component of the lipopolysaccharide transport and assembly complex. Interacts with LptD.</text>
</comment>
<keyword evidence="5 6" id="KW-0449">Lipoprotein</keyword>
<reference evidence="7 8" key="1">
    <citation type="submission" date="2020-03" db="EMBL/GenBank/DDBJ databases">
        <authorList>
            <person name="Picone N."/>
        </authorList>
    </citation>
    <scope>NUCLEOTIDE SEQUENCE [LARGE SCALE GENOMIC DNA]</scope>
    <source>
        <strain evidence="7">NSCAC1</strain>
    </source>
</reference>
<dbReference type="RefSeq" id="WP_197744180.1">
    <property type="nucleotide sequence ID" value="NZ_LR778175.1"/>
</dbReference>
<evidence type="ECO:0000256" key="6">
    <source>
        <dbReference type="HAMAP-Rule" id="MF_01186"/>
    </source>
</evidence>
<dbReference type="Gene3D" id="3.30.160.150">
    <property type="entry name" value="Lipoprotein like domain"/>
    <property type="match status" value="1"/>
</dbReference>
<organism evidence="7 8">
    <name type="scientific">Candidatus Nitrosacidococcus tergens</name>
    <dbReference type="NCBI Taxonomy" id="553981"/>
    <lineage>
        <taxon>Bacteria</taxon>
        <taxon>Pseudomonadati</taxon>
        <taxon>Pseudomonadota</taxon>
        <taxon>Gammaproteobacteria</taxon>
        <taxon>Chromatiales</taxon>
        <taxon>Chromatiaceae</taxon>
        <taxon>Candidatus Nitrosacidococcus</taxon>
    </lineage>
</organism>
<evidence type="ECO:0000256" key="1">
    <source>
        <dbReference type="ARBA" id="ARBA00022729"/>
    </source>
</evidence>
<evidence type="ECO:0000256" key="2">
    <source>
        <dbReference type="ARBA" id="ARBA00023136"/>
    </source>
</evidence>
<dbReference type="Pfam" id="PF04390">
    <property type="entry name" value="LptE"/>
    <property type="match status" value="1"/>
</dbReference>
<comment type="subcellular location">
    <subcellularLocation>
        <location evidence="6">Cell outer membrane</location>
        <topology evidence="6">Lipid-anchor</topology>
    </subcellularLocation>
</comment>
<dbReference type="PANTHER" id="PTHR38098">
    <property type="entry name" value="LPS-ASSEMBLY LIPOPROTEIN LPTE"/>
    <property type="match status" value="1"/>
</dbReference>
<proteinExistence type="inferred from homology"/>
<dbReference type="EMBL" id="LR778175">
    <property type="protein sequence ID" value="CAB1277130.1"/>
    <property type="molecule type" value="Genomic_DNA"/>
</dbReference>
<dbReference type="GO" id="GO:0043165">
    <property type="term" value="P:Gram-negative-bacterium-type cell outer membrane assembly"/>
    <property type="evidence" value="ECO:0007669"/>
    <property type="project" value="UniProtKB-UniRule"/>
</dbReference>
<keyword evidence="1 6" id="KW-0732">Signal</keyword>
<dbReference type="HAMAP" id="MF_01186">
    <property type="entry name" value="LPS_assembly_LptE"/>
    <property type="match status" value="1"/>
</dbReference>
<evidence type="ECO:0000313" key="8">
    <source>
        <dbReference type="Proteomes" id="UP000516072"/>
    </source>
</evidence>
<keyword evidence="8" id="KW-1185">Reference proteome</keyword>
<evidence type="ECO:0000313" key="7">
    <source>
        <dbReference type="EMBL" id="CAB1277130.1"/>
    </source>
</evidence>
<protein>
    <recommendedName>
        <fullName evidence="6">LPS-assembly lipoprotein LptE</fullName>
    </recommendedName>
</protein>
<comment type="similarity">
    <text evidence="6">Belongs to the LptE lipoprotein family.</text>
</comment>
<keyword evidence="3 6" id="KW-0564">Palmitate</keyword>
<dbReference type="GO" id="GO:0001530">
    <property type="term" value="F:lipopolysaccharide binding"/>
    <property type="evidence" value="ECO:0007669"/>
    <property type="project" value="TreeGrafter"/>
</dbReference>
<name>A0A7G1QBB0_9GAMM</name>
<evidence type="ECO:0000256" key="3">
    <source>
        <dbReference type="ARBA" id="ARBA00023139"/>
    </source>
</evidence>
<dbReference type="AlphaFoldDB" id="A0A7G1QBB0"/>
<gene>
    <name evidence="6" type="primary">lptE</name>
    <name evidence="7" type="ORF">NSCAC_1517</name>
</gene>
<sequence>MKKWLVYLIFPLLMSCGFRQHGRANFPPVLKKTYLQGVLPYSHVGSQLQRSLEENGVEVITDPKKIKDATAILNIGSNHLEREVLSVGGGTAKVQEYTLKYVLVFNLLDANGDVLLPLQEIDLSRQYRFDPLNPLSAGDQEVLLQETMEEDAIQQIIWRMESLSTPSNKK</sequence>
<dbReference type="InterPro" id="IPR007485">
    <property type="entry name" value="LPS_assembly_LptE"/>
</dbReference>
<dbReference type="GO" id="GO:1990351">
    <property type="term" value="C:transporter complex"/>
    <property type="evidence" value="ECO:0007669"/>
    <property type="project" value="TreeGrafter"/>
</dbReference>
<dbReference type="Proteomes" id="UP000516072">
    <property type="component" value="Chromosome"/>
</dbReference>
<comment type="function">
    <text evidence="6">Together with LptD, is involved in the assembly of lipopolysaccharide (LPS) at the surface of the outer membrane. Required for the proper assembly of LptD. Binds LPS and may serve as the LPS recognition site at the outer membrane.</text>
</comment>
<evidence type="ECO:0000256" key="5">
    <source>
        <dbReference type="ARBA" id="ARBA00023288"/>
    </source>
</evidence>
<dbReference type="PANTHER" id="PTHR38098:SF1">
    <property type="entry name" value="LPS-ASSEMBLY LIPOPROTEIN LPTE"/>
    <property type="match status" value="1"/>
</dbReference>
<dbReference type="GO" id="GO:0015920">
    <property type="term" value="P:lipopolysaccharide transport"/>
    <property type="evidence" value="ECO:0007669"/>
    <property type="project" value="TreeGrafter"/>
</dbReference>